<sequence length="354" mass="39778">MTRTPIPTRLIPDYELYELCQVLANEQYQPTAIHVLYFLLQPIIQHSVQRAEDIGPALRRAHGDSIQVMTFGEVPTLAQLDSEKKEVVEKVWGVAMLWTYEPENSGSRGRFWISSETRIVPASSSSSTHASEKDDGHWQPDNQSIHLLQTMCDTFFRPFLAKQQRNGSPSSIFFHGTNQCWTPTLATSGRKTYDGLCTKAARVVSLVGGSAEEVVCPKGFRIRPLQEKDIQIVIDSNKIKFPPEYVRSRQYLSVAIVNSETDELASWAMTHADCALHTASSYRRLGLGSLVVSELADVVRTHLAANALTSGLLRNGTFRMHAECEAYNSVTMQWFCGLGYEKVVDNTWVMIEFQ</sequence>
<gene>
    <name evidence="1" type="ORF">QFC21_001994</name>
</gene>
<evidence type="ECO:0000313" key="2">
    <source>
        <dbReference type="Proteomes" id="UP001227268"/>
    </source>
</evidence>
<accession>A0ACC2VYM7</accession>
<comment type="caution">
    <text evidence="1">The sequence shown here is derived from an EMBL/GenBank/DDBJ whole genome shotgun (WGS) entry which is preliminary data.</text>
</comment>
<protein>
    <submittedName>
        <fullName evidence="1">Uncharacterized protein</fullName>
    </submittedName>
</protein>
<dbReference type="EMBL" id="JASBWT010000005">
    <property type="protein sequence ID" value="KAJ9104498.1"/>
    <property type="molecule type" value="Genomic_DNA"/>
</dbReference>
<keyword evidence="2" id="KW-1185">Reference proteome</keyword>
<name>A0ACC2VYM7_9TREE</name>
<organism evidence="1 2">
    <name type="scientific">Naganishia friedmannii</name>
    <dbReference type="NCBI Taxonomy" id="89922"/>
    <lineage>
        <taxon>Eukaryota</taxon>
        <taxon>Fungi</taxon>
        <taxon>Dikarya</taxon>
        <taxon>Basidiomycota</taxon>
        <taxon>Agaricomycotina</taxon>
        <taxon>Tremellomycetes</taxon>
        <taxon>Filobasidiales</taxon>
        <taxon>Filobasidiaceae</taxon>
        <taxon>Naganishia</taxon>
    </lineage>
</organism>
<reference evidence="1" key="1">
    <citation type="submission" date="2023-04" db="EMBL/GenBank/DDBJ databases">
        <title>Draft Genome sequencing of Naganishia species isolated from polar environments using Oxford Nanopore Technology.</title>
        <authorList>
            <person name="Leo P."/>
            <person name="Venkateswaran K."/>
        </authorList>
    </citation>
    <scope>NUCLEOTIDE SEQUENCE</scope>
    <source>
        <strain evidence="1">MNA-CCFEE 5423</strain>
    </source>
</reference>
<dbReference type="Proteomes" id="UP001227268">
    <property type="component" value="Unassembled WGS sequence"/>
</dbReference>
<evidence type="ECO:0000313" key="1">
    <source>
        <dbReference type="EMBL" id="KAJ9104498.1"/>
    </source>
</evidence>
<proteinExistence type="predicted"/>